<protein>
    <submittedName>
        <fullName evidence="1">Uncharacterized protein</fullName>
    </submittedName>
</protein>
<dbReference type="EMBL" id="BK032540">
    <property type="protein sequence ID" value="DAF46554.1"/>
    <property type="molecule type" value="Genomic_DNA"/>
</dbReference>
<name>A0A8S5S778_9CAUD</name>
<organism evidence="1">
    <name type="scientific">Myoviridae sp. ct1ba2</name>
    <dbReference type="NCBI Taxonomy" id="2827654"/>
    <lineage>
        <taxon>Viruses</taxon>
        <taxon>Duplodnaviria</taxon>
        <taxon>Heunggongvirae</taxon>
        <taxon>Uroviricota</taxon>
        <taxon>Caudoviricetes</taxon>
    </lineage>
</organism>
<accession>A0A8S5S778</accession>
<evidence type="ECO:0000313" key="1">
    <source>
        <dbReference type="EMBL" id="DAF46554.1"/>
    </source>
</evidence>
<proteinExistence type="predicted"/>
<sequence length="121" mass="14202">MIKLENDIKNSKLGTKQVTKIYKGIDFVWENVKSVSWKHDVDVDIFDNSISIPYEIEKILKDKTIISIKIADLKEIPGTMISLLLDELMIFKENIYDLTGKSRYSENYEQIERPKITIKYK</sequence>
<reference evidence="1" key="1">
    <citation type="journal article" date="2021" name="Proc. Natl. Acad. Sci. U.S.A.">
        <title>A Catalog of Tens of Thousands of Viruses from Human Metagenomes Reveals Hidden Associations with Chronic Diseases.</title>
        <authorList>
            <person name="Tisza M.J."/>
            <person name="Buck C.B."/>
        </authorList>
    </citation>
    <scope>NUCLEOTIDE SEQUENCE</scope>
    <source>
        <strain evidence="1">Ct1ba2</strain>
    </source>
</reference>